<sequence length="155" mass="18257">MEKIEKMNINKIIEKYIETLTEEERKNIYISKFSFGDENDIQMQNYLAQLVLKGEKTATTSLYSLYDFENERIPQVGDVNVILDGNSNEVCVTVNTKVYRLPFKDISEEYAYKEGEGDKSLEYWKKVHKDFFIKEAEGNFNESMEVLCEEFELLK</sequence>
<dbReference type="eggNOG" id="COG4405">
    <property type="taxonomic scope" value="Bacteria"/>
</dbReference>
<dbReference type="InterPro" id="IPR007374">
    <property type="entry name" value="ASCH_domain"/>
</dbReference>
<proteinExistence type="predicted"/>
<dbReference type="EMBL" id="ADAD01000125">
    <property type="protein sequence ID" value="EEY34956.1"/>
    <property type="molecule type" value="Genomic_DNA"/>
</dbReference>
<dbReference type="InterPro" id="IPR009326">
    <property type="entry name" value="DUF984"/>
</dbReference>
<dbReference type="Proteomes" id="UP000004226">
    <property type="component" value="Unassembled WGS sequence"/>
</dbReference>
<feature type="domain" description="ASCH" evidence="1">
    <location>
        <begin position="33"/>
        <end position="155"/>
    </location>
</feature>
<reference evidence="2 3" key="1">
    <citation type="submission" date="2009-10" db="EMBL/GenBank/DDBJ databases">
        <authorList>
            <person name="Harkins D.M."/>
            <person name="Madupu R."/>
            <person name="Durkin A.S."/>
            <person name="Torralba M."/>
            <person name="Methe B."/>
            <person name="Sutton G.G."/>
            <person name="Strausberg R.L."/>
            <person name="Nelson K.E."/>
        </authorList>
    </citation>
    <scope>NUCLEOTIDE SEQUENCE [LARGE SCALE GENOMIC DNA]</scope>
    <source>
        <strain evidence="2 3">F0264</strain>
    </source>
</reference>
<evidence type="ECO:0000313" key="3">
    <source>
        <dbReference type="Proteomes" id="UP000004226"/>
    </source>
</evidence>
<comment type="caution">
    <text evidence="2">The sequence shown here is derived from an EMBL/GenBank/DDBJ whole genome shotgun (WGS) entry which is preliminary data.</text>
</comment>
<dbReference type="PANTHER" id="PTHR39203:SF1">
    <property type="entry name" value="CYTOPLASMIC PROTEIN"/>
    <property type="match status" value="1"/>
</dbReference>
<name>D0GM54_9FUSO</name>
<dbReference type="Pfam" id="PF04266">
    <property type="entry name" value="ASCH"/>
    <property type="match status" value="1"/>
</dbReference>
<dbReference type="CDD" id="cd06553">
    <property type="entry name" value="ASCH_Ef3133_like"/>
    <property type="match status" value="1"/>
</dbReference>
<dbReference type="SUPFAM" id="SSF88697">
    <property type="entry name" value="PUA domain-like"/>
    <property type="match status" value="1"/>
</dbReference>
<dbReference type="PANTHER" id="PTHR39203">
    <property type="entry name" value="CYTOPLASMIC PROTEIN-RELATED"/>
    <property type="match status" value="1"/>
</dbReference>
<dbReference type="Gene3D" id="3.10.400.10">
    <property type="entry name" value="Sulfate adenylyltransferase"/>
    <property type="match status" value="1"/>
</dbReference>
<keyword evidence="3" id="KW-1185">Reference proteome</keyword>
<dbReference type="PIRSF" id="PIRSF021320">
    <property type="entry name" value="DUF984"/>
    <property type="match status" value="1"/>
</dbReference>
<dbReference type="SMART" id="SM01022">
    <property type="entry name" value="ASCH"/>
    <property type="match status" value="1"/>
</dbReference>
<protein>
    <submittedName>
        <fullName evidence="2">ASCH domain protein</fullName>
    </submittedName>
</protein>
<dbReference type="AlphaFoldDB" id="D0GM54"/>
<dbReference type="InterPro" id="IPR015947">
    <property type="entry name" value="PUA-like_sf"/>
</dbReference>
<accession>D0GM54</accession>
<evidence type="ECO:0000259" key="1">
    <source>
        <dbReference type="SMART" id="SM01022"/>
    </source>
</evidence>
<gene>
    <name evidence="2" type="ORF">HMPREF0554_1770</name>
</gene>
<evidence type="ECO:0000313" key="2">
    <source>
        <dbReference type="EMBL" id="EEY34956.1"/>
    </source>
</evidence>
<organism evidence="2 3">
    <name type="scientific">Pseudoleptotrichia goodfellowii F0264</name>
    <dbReference type="NCBI Taxonomy" id="596323"/>
    <lineage>
        <taxon>Bacteria</taxon>
        <taxon>Fusobacteriati</taxon>
        <taxon>Fusobacteriota</taxon>
        <taxon>Fusobacteriia</taxon>
        <taxon>Fusobacteriales</taxon>
        <taxon>Leptotrichiaceae</taxon>
        <taxon>Pseudoleptotrichia</taxon>
    </lineage>
</organism>